<evidence type="ECO:0000313" key="2">
    <source>
        <dbReference type="EMBL" id="GIH62502.1"/>
    </source>
</evidence>
<feature type="region of interest" description="Disordered" evidence="1">
    <location>
        <begin position="35"/>
        <end position="76"/>
    </location>
</feature>
<sequence length="76" mass="7808">MPGHGDTGGFGVQDALGVGRTVCRWPLCGGNEVHQVGSGRGRRVRRPVGAGVAPLRARDEEGDARTASAPAARGFL</sequence>
<keyword evidence="3" id="KW-1185">Reference proteome</keyword>
<proteinExistence type="predicted"/>
<accession>A0ABQ4GM61</accession>
<gene>
    <name evidence="2" type="ORF">Msi02_33190</name>
</gene>
<protein>
    <submittedName>
        <fullName evidence="2">Uncharacterized protein</fullName>
    </submittedName>
</protein>
<evidence type="ECO:0000256" key="1">
    <source>
        <dbReference type="SAM" id="MobiDB-lite"/>
    </source>
</evidence>
<name>A0ABQ4GM61_9ACTN</name>
<evidence type="ECO:0000313" key="3">
    <source>
        <dbReference type="Proteomes" id="UP000660454"/>
    </source>
</evidence>
<organism evidence="2 3">
    <name type="scientific">Microbispora siamensis</name>
    <dbReference type="NCBI Taxonomy" id="564413"/>
    <lineage>
        <taxon>Bacteria</taxon>
        <taxon>Bacillati</taxon>
        <taxon>Actinomycetota</taxon>
        <taxon>Actinomycetes</taxon>
        <taxon>Streptosporangiales</taxon>
        <taxon>Streptosporangiaceae</taxon>
        <taxon>Microbispora</taxon>
    </lineage>
</organism>
<dbReference type="EMBL" id="BOOF01000017">
    <property type="protein sequence ID" value="GIH62502.1"/>
    <property type="molecule type" value="Genomic_DNA"/>
</dbReference>
<reference evidence="2 3" key="1">
    <citation type="submission" date="2021-01" db="EMBL/GenBank/DDBJ databases">
        <title>Whole genome shotgun sequence of Microbispora siamensis NBRC 104113.</title>
        <authorList>
            <person name="Komaki H."/>
            <person name="Tamura T."/>
        </authorList>
    </citation>
    <scope>NUCLEOTIDE SEQUENCE [LARGE SCALE GENOMIC DNA]</scope>
    <source>
        <strain evidence="2 3">NBRC 104113</strain>
    </source>
</reference>
<dbReference type="Proteomes" id="UP000660454">
    <property type="component" value="Unassembled WGS sequence"/>
</dbReference>
<dbReference type="RefSeq" id="WP_204049159.1">
    <property type="nucleotide sequence ID" value="NZ_BOOF01000017.1"/>
</dbReference>
<comment type="caution">
    <text evidence="2">The sequence shown here is derived from an EMBL/GenBank/DDBJ whole genome shotgun (WGS) entry which is preliminary data.</text>
</comment>